<evidence type="ECO:0000313" key="2">
    <source>
        <dbReference type="EMBL" id="EKD44755.1"/>
    </source>
</evidence>
<dbReference type="PROSITE" id="PS51257">
    <property type="entry name" value="PROKAR_LIPOPROTEIN"/>
    <property type="match status" value="1"/>
</dbReference>
<organism evidence="2">
    <name type="scientific">uncultured bacterium</name>
    <name type="common">gcode 4</name>
    <dbReference type="NCBI Taxonomy" id="1234023"/>
    <lineage>
        <taxon>Bacteria</taxon>
        <taxon>environmental samples</taxon>
    </lineage>
</organism>
<dbReference type="EMBL" id="AMFJ01028748">
    <property type="protein sequence ID" value="EKD44755.1"/>
    <property type="molecule type" value="Genomic_DNA"/>
</dbReference>
<name>K1YP92_9BACT</name>
<feature type="signal peptide" evidence="1">
    <location>
        <begin position="1"/>
        <end position="21"/>
    </location>
</feature>
<proteinExistence type="predicted"/>
<protein>
    <recommendedName>
        <fullName evidence="3">Lipoprotein</fullName>
    </recommendedName>
</protein>
<comment type="caution">
    <text evidence="2">The sequence shown here is derived from an EMBL/GenBank/DDBJ whole genome shotgun (WGS) entry which is preliminary data.</text>
</comment>
<accession>K1YP92</accession>
<sequence length="416" mass="48473">MKNPIYLLLFLLVSVVLTSCSQENQWSWSSIGTWSTVNTENSDTSWSVNNTQSWFIQNNQILSGITFTRSSFDGYRIVGGVTPDVEKIEVIWKNWDLKDSYFLKAFTKWSTTFIGNLKTRFKNLWIGKNEYIIRAYIGSGVVSEKTSLLDFQKTGCEVVYKRKIETDMGADKTPKLMKYEGKIRKFSILLDENCKSKIITEVSGDFKLPSGISVSIMDYIDAPGMGWWAWSSKDIQSEKIININWIQGNIQSMKEWSSDLWDVQPSDSKLIYYHIIWSVDTLRFDIKTWLTKENVNKVFEELKKVLSTVEELTPETLIFDPKSVDMKDISIEWDTFVLLDKNWMKKWVKIDATRVYQSISPKEFEEECRHQCSFDSLKWNRLEWSMYAWGGSYYSAVTDITTGKFISGNWESTREN</sequence>
<evidence type="ECO:0000256" key="1">
    <source>
        <dbReference type="SAM" id="SignalP"/>
    </source>
</evidence>
<feature type="chain" id="PRO_5017475490" description="Lipoprotein" evidence="1">
    <location>
        <begin position="22"/>
        <end position="416"/>
    </location>
</feature>
<reference evidence="2" key="1">
    <citation type="journal article" date="2012" name="Science">
        <title>Fermentation, hydrogen, and sulfur metabolism in multiple uncultivated bacterial phyla.</title>
        <authorList>
            <person name="Wrighton K.C."/>
            <person name="Thomas B.C."/>
            <person name="Sharon I."/>
            <person name="Miller C.S."/>
            <person name="Castelle C.J."/>
            <person name="VerBerkmoes N.C."/>
            <person name="Wilkins M.J."/>
            <person name="Hettich R.L."/>
            <person name="Lipton M.S."/>
            <person name="Williams K.H."/>
            <person name="Long P.E."/>
            <person name="Banfield J.F."/>
        </authorList>
    </citation>
    <scope>NUCLEOTIDE SEQUENCE [LARGE SCALE GENOMIC DNA]</scope>
</reference>
<gene>
    <name evidence="2" type="ORF">ACD_71C00017G0002</name>
</gene>
<dbReference type="AlphaFoldDB" id="K1YP92"/>
<evidence type="ECO:0008006" key="3">
    <source>
        <dbReference type="Google" id="ProtNLM"/>
    </source>
</evidence>
<keyword evidence="1" id="KW-0732">Signal</keyword>